<evidence type="ECO:0000313" key="4">
    <source>
        <dbReference type="EMBL" id="SNY19764.1"/>
    </source>
</evidence>
<accession>A0A285G9G7</accession>
<dbReference type="RefSeq" id="WP_097017004.1">
    <property type="nucleotide sequence ID" value="NZ_OBDZ01000005.1"/>
</dbReference>
<dbReference type="InterPro" id="IPR011009">
    <property type="entry name" value="Kinase-like_dom_sf"/>
</dbReference>
<keyword evidence="2" id="KW-0472">Membrane</keyword>
<dbReference type="PANTHER" id="PTHR10566">
    <property type="entry name" value="CHAPERONE-ACTIVITY OF BC1 COMPLEX CABC1 -RELATED"/>
    <property type="match status" value="1"/>
</dbReference>
<evidence type="ECO:0000256" key="2">
    <source>
        <dbReference type="SAM" id="Phobius"/>
    </source>
</evidence>
<dbReference type="Pfam" id="PF03109">
    <property type="entry name" value="ABC1"/>
    <property type="match status" value="1"/>
</dbReference>
<feature type="transmembrane region" description="Helical" evidence="2">
    <location>
        <begin position="525"/>
        <end position="551"/>
    </location>
</feature>
<protein>
    <submittedName>
        <fullName evidence="4">2-octaprenylphenol hydroxylase</fullName>
    </submittedName>
</protein>
<sequence>MLFKDLGMHYRNIKRYRDIVEVLIKHGFGYLIEVMELRQFLPLSKRIKKLKPSKPQQDSRAIRLRKVLEELGPTYIKLGQLLSTRPDLISRNYIEELEKLQDQVPPMDFEDVIKQLNRELNGDYSQYFSEFSPTPLASASIGQVHKAILQDGEEVVVKVQRKGIHSTIETDLDIMTNLAGLLRNRVFSDDFIDPVEIVNNFSNMIKQELDYRIEGRNTRKFRRNFADEDDIIIPKVFWDLTTKRIFTMEFIDGYNINKLKDNSQTETLAKAISKSFMQQIMIDGLFHGDPHPGNFIITRDYKVSWIDFGLVGQLTQADRERVANLFIALIKKDTDKAIEELLNLGMVTKEIDMRSLKRDFARLIEDYHGVTLEEVELSVVMNRLLDLTFKYKIRLPIEFILLVKALITVEGVVSKIEPKFDILTVAKPFAYEIIKKRLSPKRLMADTLERLQEISNYIIDLPEELHNIFNLMQEDQLEIKFHHVGIKPLISKLDIVSNRLSISLIIASLIVGSSLIMLADKGPEFLGFPVVGISGYLIAAVLGIWLVISILRSGRF</sequence>
<dbReference type="EMBL" id="OBDZ01000005">
    <property type="protein sequence ID" value="SNY19764.1"/>
    <property type="molecule type" value="Genomic_DNA"/>
</dbReference>
<dbReference type="PANTHER" id="PTHR10566:SF113">
    <property type="entry name" value="PROTEIN ACTIVITY OF BC1 COMPLEX KINASE 7, CHLOROPLASTIC"/>
    <property type="match status" value="1"/>
</dbReference>
<feature type="transmembrane region" description="Helical" evidence="2">
    <location>
        <begin position="500"/>
        <end position="519"/>
    </location>
</feature>
<evidence type="ECO:0000256" key="1">
    <source>
        <dbReference type="ARBA" id="ARBA00009670"/>
    </source>
</evidence>
<evidence type="ECO:0000313" key="5">
    <source>
        <dbReference type="Proteomes" id="UP000219573"/>
    </source>
</evidence>
<name>A0A285G9G7_9FIRM</name>
<gene>
    <name evidence="4" type="ORF">SAMN06265827_105185</name>
</gene>
<dbReference type="AlphaFoldDB" id="A0A285G9G7"/>
<organism evidence="4 5">
    <name type="scientific">Orenia metallireducens</name>
    <dbReference type="NCBI Taxonomy" id="1413210"/>
    <lineage>
        <taxon>Bacteria</taxon>
        <taxon>Bacillati</taxon>
        <taxon>Bacillota</taxon>
        <taxon>Clostridia</taxon>
        <taxon>Halanaerobiales</taxon>
        <taxon>Halobacteroidaceae</taxon>
        <taxon>Orenia</taxon>
    </lineage>
</organism>
<dbReference type="InterPro" id="IPR004147">
    <property type="entry name" value="ABC1_dom"/>
</dbReference>
<dbReference type="STRING" id="1413210.U472_12270"/>
<dbReference type="SUPFAM" id="SSF56112">
    <property type="entry name" value="Protein kinase-like (PK-like)"/>
    <property type="match status" value="1"/>
</dbReference>
<evidence type="ECO:0000259" key="3">
    <source>
        <dbReference type="Pfam" id="PF03109"/>
    </source>
</evidence>
<comment type="similarity">
    <text evidence="1">Belongs to the protein kinase superfamily. ADCK protein kinase family.</text>
</comment>
<keyword evidence="2" id="KW-1133">Transmembrane helix</keyword>
<reference evidence="5" key="1">
    <citation type="submission" date="2017-09" db="EMBL/GenBank/DDBJ databases">
        <authorList>
            <person name="Varghese N."/>
            <person name="Submissions S."/>
        </authorList>
    </citation>
    <scope>NUCLEOTIDE SEQUENCE [LARGE SCALE GENOMIC DNA]</scope>
    <source>
        <strain evidence="5">MSL47</strain>
    </source>
</reference>
<dbReference type="CDD" id="cd05121">
    <property type="entry name" value="ABC1_ADCK3-like"/>
    <property type="match status" value="1"/>
</dbReference>
<dbReference type="InterPro" id="IPR050154">
    <property type="entry name" value="UbiB_kinase"/>
</dbReference>
<dbReference type="OrthoDB" id="9795390at2"/>
<keyword evidence="5" id="KW-1185">Reference proteome</keyword>
<proteinExistence type="inferred from homology"/>
<dbReference type="Proteomes" id="UP000219573">
    <property type="component" value="Unassembled WGS sequence"/>
</dbReference>
<feature type="domain" description="ABC1 atypical kinase-like" evidence="3">
    <location>
        <begin position="99"/>
        <end position="339"/>
    </location>
</feature>
<keyword evidence="2" id="KW-0812">Transmembrane</keyword>